<gene>
    <name evidence="2" type="ORF">CHLNCDRAFT_136077</name>
</gene>
<proteinExistence type="predicted"/>
<evidence type="ECO:0000313" key="3">
    <source>
        <dbReference type="Proteomes" id="UP000008141"/>
    </source>
</evidence>
<evidence type="ECO:0000259" key="1">
    <source>
        <dbReference type="Pfam" id="PF12697"/>
    </source>
</evidence>
<dbReference type="InterPro" id="IPR029058">
    <property type="entry name" value="AB_hydrolase_fold"/>
</dbReference>
<feature type="domain" description="AB hydrolase-1" evidence="1">
    <location>
        <begin position="65"/>
        <end position="312"/>
    </location>
</feature>
<dbReference type="Gene3D" id="3.40.50.1820">
    <property type="entry name" value="alpha/beta hydrolase"/>
    <property type="match status" value="1"/>
</dbReference>
<dbReference type="KEGG" id="cvr:CHLNCDRAFT_136077"/>
<dbReference type="InParanoid" id="E1ZJP8"/>
<dbReference type="OrthoDB" id="518531at2759"/>
<dbReference type="PANTHER" id="PTHR43689:SF8">
    <property type="entry name" value="ALPHA_BETA-HYDROLASES SUPERFAMILY PROTEIN"/>
    <property type="match status" value="1"/>
</dbReference>
<dbReference type="PANTHER" id="PTHR43689">
    <property type="entry name" value="HYDROLASE"/>
    <property type="match status" value="1"/>
</dbReference>
<dbReference type="AlphaFoldDB" id="E1ZJP8"/>
<name>E1ZJP8_CHLVA</name>
<dbReference type="EMBL" id="GL433849">
    <property type="protein sequence ID" value="EFN53902.1"/>
    <property type="molecule type" value="Genomic_DNA"/>
</dbReference>
<evidence type="ECO:0000313" key="2">
    <source>
        <dbReference type="EMBL" id="EFN53902.1"/>
    </source>
</evidence>
<dbReference type="Pfam" id="PF12697">
    <property type="entry name" value="Abhydrolase_6"/>
    <property type="match status" value="1"/>
</dbReference>
<protein>
    <recommendedName>
        <fullName evidence="1">AB hydrolase-1 domain-containing protein</fullName>
    </recommendedName>
</protein>
<dbReference type="SUPFAM" id="SSF53474">
    <property type="entry name" value="alpha/beta-Hydrolases"/>
    <property type="match status" value="1"/>
</dbReference>
<dbReference type="Proteomes" id="UP000008141">
    <property type="component" value="Unassembled WGS sequence"/>
</dbReference>
<reference evidence="2 3" key="1">
    <citation type="journal article" date="2010" name="Plant Cell">
        <title>The Chlorella variabilis NC64A genome reveals adaptation to photosymbiosis, coevolution with viruses, and cryptic sex.</title>
        <authorList>
            <person name="Blanc G."/>
            <person name="Duncan G."/>
            <person name="Agarkova I."/>
            <person name="Borodovsky M."/>
            <person name="Gurnon J."/>
            <person name="Kuo A."/>
            <person name="Lindquist E."/>
            <person name="Lucas S."/>
            <person name="Pangilinan J."/>
            <person name="Polle J."/>
            <person name="Salamov A."/>
            <person name="Terry A."/>
            <person name="Yamada T."/>
            <person name="Dunigan D.D."/>
            <person name="Grigoriev I.V."/>
            <person name="Claverie J.M."/>
            <person name="Van Etten J.L."/>
        </authorList>
    </citation>
    <scope>NUCLEOTIDE SEQUENCE [LARGE SCALE GENOMIC DNA]</scope>
    <source>
        <strain evidence="2 3">NC64A</strain>
    </source>
</reference>
<keyword evidence="3" id="KW-1185">Reference proteome</keyword>
<sequence length="331" mass="35601">MAEAEVALPHRPPPLYRSAAGQAALHAHYNKALAALPYQHEEKLVETSFGTAHVLVCGPADAPPLVLWHGMAVPGPFMIRMFDPLVQHYRVYAPDHPYQGALKQQRFYSGSRTQDADLDTSRHENGKWCLEVLRGLGLVPPAGAEGGKAPPPLHIGVSFGGAVLLDLAVVAPEAIRGAALVVPGGLLPGARWSILFRLILPSMLYRLLPCSPTAWLSLVSMCDEPWDPDQDQILLTWRHVLSFPQLPGGDSGFSREQLSRLAAPTIVITAEHDMFAPGHAAAEAAAAALPDCKTIFIPGAKHLPSKEKQAELNNWIQAFFVSRGLAGTAAS</sequence>
<dbReference type="RefSeq" id="XP_005846004.1">
    <property type="nucleotide sequence ID" value="XM_005845942.1"/>
</dbReference>
<accession>E1ZJP8</accession>
<dbReference type="GeneID" id="17353470"/>
<dbReference type="InterPro" id="IPR000073">
    <property type="entry name" value="AB_hydrolase_1"/>
</dbReference>
<organism evidence="3">
    <name type="scientific">Chlorella variabilis</name>
    <name type="common">Green alga</name>
    <dbReference type="NCBI Taxonomy" id="554065"/>
    <lineage>
        <taxon>Eukaryota</taxon>
        <taxon>Viridiplantae</taxon>
        <taxon>Chlorophyta</taxon>
        <taxon>core chlorophytes</taxon>
        <taxon>Trebouxiophyceae</taxon>
        <taxon>Chlorellales</taxon>
        <taxon>Chlorellaceae</taxon>
        <taxon>Chlorella clade</taxon>
        <taxon>Chlorella</taxon>
    </lineage>
</organism>